<proteinExistence type="predicted"/>
<gene>
    <name evidence="1" type="ORF">C4K07_6178</name>
</gene>
<protein>
    <submittedName>
        <fullName evidence="1">Uncharacterized protein</fullName>
    </submittedName>
</protein>
<evidence type="ECO:0000313" key="2">
    <source>
        <dbReference type="Proteomes" id="UP000280455"/>
    </source>
</evidence>
<dbReference type="Proteomes" id="UP000280455">
    <property type="component" value="Chromosome"/>
</dbReference>
<accession>A0AAD0ZNA5</accession>
<dbReference type="AlphaFoldDB" id="A0AAD0ZNA5"/>
<reference evidence="1 2" key="1">
    <citation type="submission" date="2018-03" db="EMBL/GenBank/DDBJ databases">
        <title>Diversity of phytobeneficial traits revealed by whole-genome analysis of worldwide-isolated phenazine-producing Pseudomonas spp.</title>
        <authorList>
            <person name="Biessy A."/>
            <person name="Novinscak A."/>
            <person name="Blom J."/>
            <person name="Leger G."/>
            <person name="Thomashow L.S."/>
            <person name="Cazorla F.M."/>
            <person name="Josic D."/>
            <person name="Filion M."/>
        </authorList>
    </citation>
    <scope>NUCLEOTIDE SEQUENCE [LARGE SCALE GENOMIC DNA]</scope>
    <source>
        <strain evidence="1 2">ChPhzS24</strain>
    </source>
</reference>
<evidence type="ECO:0000313" key="1">
    <source>
        <dbReference type="EMBL" id="AZE32918.1"/>
    </source>
</evidence>
<name>A0AAD0ZNA5_9PSED</name>
<organism evidence="1 2">
    <name type="scientific">Pseudomonas chlororaphis subsp. aureofaciens</name>
    <dbReference type="NCBI Taxonomy" id="587851"/>
    <lineage>
        <taxon>Bacteria</taxon>
        <taxon>Pseudomonadati</taxon>
        <taxon>Pseudomonadota</taxon>
        <taxon>Gammaproteobacteria</taxon>
        <taxon>Pseudomonadales</taxon>
        <taxon>Pseudomonadaceae</taxon>
        <taxon>Pseudomonas</taxon>
    </lineage>
</organism>
<sequence length="30" mass="3254">MFKHIRLGIAQPTKVGQEIHLKAGAKPVAN</sequence>
<dbReference type="EMBL" id="CP027750">
    <property type="protein sequence ID" value="AZE32918.1"/>
    <property type="molecule type" value="Genomic_DNA"/>
</dbReference>